<reference evidence="1" key="1">
    <citation type="submission" date="2022-11" db="EMBL/GenBank/DDBJ databases">
        <authorList>
            <person name="Kikuchi T."/>
        </authorList>
    </citation>
    <scope>NUCLEOTIDE SEQUENCE</scope>
    <source>
        <strain evidence="1">PS1010</strain>
    </source>
</reference>
<dbReference type="InterPro" id="IPR049039">
    <property type="entry name" value="RMD1-3_a_helical_rpt"/>
</dbReference>
<dbReference type="OrthoDB" id="512473at2759"/>
<protein>
    <recommendedName>
        <fullName evidence="3">Regulator of microtubule dynamics protein 1</fullName>
    </recommendedName>
</protein>
<evidence type="ECO:0008006" key="3">
    <source>
        <dbReference type="Google" id="ProtNLM"/>
    </source>
</evidence>
<gene>
    <name evidence="1" type="ORF">CAMP_LOCUS11349</name>
</gene>
<dbReference type="GO" id="GO:0005876">
    <property type="term" value="C:spindle microtubule"/>
    <property type="evidence" value="ECO:0007669"/>
    <property type="project" value="TreeGrafter"/>
</dbReference>
<sequence length="226" mass="25807">MNFNEIDSCFGNDKRESAYDKLKAAYEKGDHSIDVLWRLAQVCHELSSVAPKAKRTAYVTEGLKYAEEGMKADPSNFKCVKWSAVLTGQNAEAQQTKQKIEMGNKFKALLDKAISMQPDDFVLLHLRGRYKFTVASLTWLEKKIAATFYTTVPTHTFEESIEDFQSCYKVEPKWIENLLYLAKAYIGAKDKENAKKYLKVAVYEIEPQSDVEVDFIAECKTILSKL</sequence>
<dbReference type="SUPFAM" id="SSF48452">
    <property type="entry name" value="TPR-like"/>
    <property type="match status" value="1"/>
</dbReference>
<accession>A0A9P1IP92</accession>
<proteinExistence type="predicted"/>
<dbReference type="Proteomes" id="UP001152747">
    <property type="component" value="Unassembled WGS sequence"/>
</dbReference>
<dbReference type="Gene3D" id="1.25.40.10">
    <property type="entry name" value="Tetratricopeptide repeat domain"/>
    <property type="match status" value="1"/>
</dbReference>
<dbReference type="EMBL" id="CANHGI010000004">
    <property type="protein sequence ID" value="CAI5448712.1"/>
    <property type="molecule type" value="Genomic_DNA"/>
</dbReference>
<dbReference type="Pfam" id="PF21033">
    <property type="entry name" value="RMD1-3"/>
    <property type="match status" value="1"/>
</dbReference>
<evidence type="ECO:0000313" key="1">
    <source>
        <dbReference type="EMBL" id="CAI5448712.1"/>
    </source>
</evidence>
<dbReference type="InterPro" id="IPR011990">
    <property type="entry name" value="TPR-like_helical_dom_sf"/>
</dbReference>
<dbReference type="GO" id="GO:0005739">
    <property type="term" value="C:mitochondrion"/>
    <property type="evidence" value="ECO:0007669"/>
    <property type="project" value="TreeGrafter"/>
</dbReference>
<comment type="caution">
    <text evidence="1">The sequence shown here is derived from an EMBL/GenBank/DDBJ whole genome shotgun (WGS) entry which is preliminary data.</text>
</comment>
<dbReference type="PANTHER" id="PTHR16056:SF12">
    <property type="entry name" value="REGULATOR OF MICROTUBULE DYNAMICS PROTEIN 1"/>
    <property type="match status" value="1"/>
</dbReference>
<name>A0A9P1IP92_9PELO</name>
<dbReference type="GO" id="GO:0008017">
    <property type="term" value="F:microtubule binding"/>
    <property type="evidence" value="ECO:0007669"/>
    <property type="project" value="TreeGrafter"/>
</dbReference>
<organism evidence="1 2">
    <name type="scientific">Caenorhabditis angaria</name>
    <dbReference type="NCBI Taxonomy" id="860376"/>
    <lineage>
        <taxon>Eukaryota</taxon>
        <taxon>Metazoa</taxon>
        <taxon>Ecdysozoa</taxon>
        <taxon>Nematoda</taxon>
        <taxon>Chromadorea</taxon>
        <taxon>Rhabditida</taxon>
        <taxon>Rhabditina</taxon>
        <taxon>Rhabditomorpha</taxon>
        <taxon>Rhabditoidea</taxon>
        <taxon>Rhabditidae</taxon>
        <taxon>Peloderinae</taxon>
        <taxon>Caenorhabditis</taxon>
    </lineage>
</organism>
<dbReference type="PANTHER" id="PTHR16056">
    <property type="entry name" value="REGULATOR OF MICROTUBULE DYNAMICS PROTEIN"/>
    <property type="match status" value="1"/>
</dbReference>
<dbReference type="GO" id="GO:0097431">
    <property type="term" value="C:mitotic spindle pole"/>
    <property type="evidence" value="ECO:0007669"/>
    <property type="project" value="TreeGrafter"/>
</dbReference>
<dbReference type="AlphaFoldDB" id="A0A9P1IP92"/>
<evidence type="ECO:0000313" key="2">
    <source>
        <dbReference type="Proteomes" id="UP001152747"/>
    </source>
</evidence>
<keyword evidence="2" id="KW-1185">Reference proteome</keyword>